<gene>
    <name evidence="2" type="ORF">CLV74_113120</name>
</gene>
<dbReference type="AlphaFoldDB" id="A0A2T0WHL6"/>
<accession>A0A2T0WHL6</accession>
<evidence type="ECO:0000313" key="3">
    <source>
        <dbReference type="Proteomes" id="UP000238392"/>
    </source>
</evidence>
<proteinExistence type="predicted"/>
<sequence>MLSVLDLVGTIGGAVLGLPGLVGIAFGMMTRKPLVALVLGAAVGVLAPVLLGGSHSTDVPITTLEMAISVVIGVLAAQVGCVIRRRGATV</sequence>
<evidence type="ECO:0000313" key="2">
    <source>
        <dbReference type="EMBL" id="PRY86145.1"/>
    </source>
</evidence>
<dbReference type="RefSeq" id="WP_106267074.1">
    <property type="nucleotide sequence ID" value="NZ_PVTQ01000013.1"/>
</dbReference>
<name>A0A2T0WHL6_9RHOB</name>
<dbReference type="EMBL" id="PVTQ01000013">
    <property type="protein sequence ID" value="PRY86145.1"/>
    <property type="molecule type" value="Genomic_DNA"/>
</dbReference>
<organism evidence="2 3">
    <name type="scientific">Donghicola tyrosinivorans</name>
    <dbReference type="NCBI Taxonomy" id="1652492"/>
    <lineage>
        <taxon>Bacteria</taxon>
        <taxon>Pseudomonadati</taxon>
        <taxon>Pseudomonadota</taxon>
        <taxon>Alphaproteobacteria</taxon>
        <taxon>Rhodobacterales</taxon>
        <taxon>Roseobacteraceae</taxon>
        <taxon>Donghicola</taxon>
    </lineage>
</organism>
<evidence type="ECO:0000256" key="1">
    <source>
        <dbReference type="SAM" id="Phobius"/>
    </source>
</evidence>
<protein>
    <submittedName>
        <fullName evidence="2">Uncharacterized protein</fullName>
    </submittedName>
</protein>
<keyword evidence="3" id="KW-1185">Reference proteome</keyword>
<dbReference type="Proteomes" id="UP000238392">
    <property type="component" value="Unassembled WGS sequence"/>
</dbReference>
<keyword evidence="1" id="KW-0472">Membrane</keyword>
<reference evidence="2 3" key="1">
    <citation type="submission" date="2018-03" db="EMBL/GenBank/DDBJ databases">
        <title>Genomic Encyclopedia of Archaeal and Bacterial Type Strains, Phase II (KMG-II): from individual species to whole genera.</title>
        <authorList>
            <person name="Goeker M."/>
        </authorList>
    </citation>
    <scope>NUCLEOTIDE SEQUENCE [LARGE SCALE GENOMIC DNA]</scope>
    <source>
        <strain evidence="2 3">DSM 100212</strain>
    </source>
</reference>
<feature type="transmembrane region" description="Helical" evidence="1">
    <location>
        <begin position="66"/>
        <end position="83"/>
    </location>
</feature>
<keyword evidence="1" id="KW-0812">Transmembrane</keyword>
<comment type="caution">
    <text evidence="2">The sequence shown here is derived from an EMBL/GenBank/DDBJ whole genome shotgun (WGS) entry which is preliminary data.</text>
</comment>
<dbReference type="OrthoDB" id="7709196at2"/>
<keyword evidence="1" id="KW-1133">Transmembrane helix</keyword>
<feature type="transmembrane region" description="Helical" evidence="1">
    <location>
        <begin position="6"/>
        <end position="27"/>
    </location>
</feature>
<feature type="transmembrane region" description="Helical" evidence="1">
    <location>
        <begin position="34"/>
        <end position="54"/>
    </location>
</feature>